<accession>A0A2A6BLE1</accession>
<reference evidence="1" key="2">
    <citation type="submission" date="2022-06" db="UniProtKB">
        <authorList>
            <consortium name="EnsemblMetazoa"/>
        </authorList>
    </citation>
    <scope>IDENTIFICATION</scope>
    <source>
        <strain evidence="1">PS312</strain>
    </source>
</reference>
<keyword evidence="2" id="KW-1185">Reference proteome</keyword>
<gene>
    <name evidence="1" type="primary">WBGene00274382</name>
</gene>
<sequence>MFSSKGYLFDPVVLVPITCMYQNAPLINIPLSAVACIELIQSLVATGAPIYFSLFIYRHK</sequence>
<evidence type="ECO:0000313" key="2">
    <source>
        <dbReference type="Proteomes" id="UP000005239"/>
    </source>
</evidence>
<accession>A0A8R1UMT6</accession>
<name>A0A2A6BLE1_PRIPA</name>
<organism evidence="1 2">
    <name type="scientific">Pristionchus pacificus</name>
    <name type="common">Parasitic nematode worm</name>
    <dbReference type="NCBI Taxonomy" id="54126"/>
    <lineage>
        <taxon>Eukaryota</taxon>
        <taxon>Metazoa</taxon>
        <taxon>Ecdysozoa</taxon>
        <taxon>Nematoda</taxon>
        <taxon>Chromadorea</taxon>
        <taxon>Rhabditida</taxon>
        <taxon>Rhabditina</taxon>
        <taxon>Diplogasteromorpha</taxon>
        <taxon>Diplogasteroidea</taxon>
        <taxon>Neodiplogasteridae</taxon>
        <taxon>Pristionchus</taxon>
    </lineage>
</organism>
<proteinExistence type="predicted"/>
<reference evidence="2" key="1">
    <citation type="journal article" date="2008" name="Nat. Genet.">
        <title>The Pristionchus pacificus genome provides a unique perspective on nematode lifestyle and parasitism.</title>
        <authorList>
            <person name="Dieterich C."/>
            <person name="Clifton S.W."/>
            <person name="Schuster L.N."/>
            <person name="Chinwalla A."/>
            <person name="Delehaunty K."/>
            <person name="Dinkelacker I."/>
            <person name="Fulton L."/>
            <person name="Fulton R."/>
            <person name="Godfrey J."/>
            <person name="Minx P."/>
            <person name="Mitreva M."/>
            <person name="Roeseler W."/>
            <person name="Tian H."/>
            <person name="Witte H."/>
            <person name="Yang S.P."/>
            <person name="Wilson R.K."/>
            <person name="Sommer R.J."/>
        </authorList>
    </citation>
    <scope>NUCLEOTIDE SEQUENCE [LARGE SCALE GENOMIC DNA]</scope>
    <source>
        <strain evidence="2">PS312</strain>
    </source>
</reference>
<dbReference type="EnsemblMetazoa" id="PPA36013.1">
    <property type="protein sequence ID" value="PPA36013.1"/>
    <property type="gene ID" value="WBGene00274382"/>
</dbReference>
<dbReference type="AlphaFoldDB" id="A0A2A6BLE1"/>
<evidence type="ECO:0000313" key="1">
    <source>
        <dbReference type="EnsemblMetazoa" id="PPA36013.1"/>
    </source>
</evidence>
<dbReference type="Proteomes" id="UP000005239">
    <property type="component" value="Unassembled WGS sequence"/>
</dbReference>
<protein>
    <submittedName>
        <fullName evidence="1">Uncharacterized protein</fullName>
    </submittedName>
</protein>